<evidence type="ECO:0000313" key="1">
    <source>
        <dbReference type="EMBL" id="VDK29528.1"/>
    </source>
</evidence>
<reference evidence="1 2" key="2">
    <citation type="submission" date="2018-11" db="EMBL/GenBank/DDBJ databases">
        <authorList>
            <consortium name="Pathogen Informatics"/>
        </authorList>
    </citation>
    <scope>NUCLEOTIDE SEQUENCE [LARGE SCALE GENOMIC DNA]</scope>
</reference>
<dbReference type="EMBL" id="UYRR01018638">
    <property type="protein sequence ID" value="VDK29528.1"/>
    <property type="molecule type" value="Genomic_DNA"/>
</dbReference>
<sequence length="78" mass="8881">MAMDSSCQVGEWTWIRAFGQLMKLCDGGNLQANGLHSTIRFHWTGRRIRYNSEESTGAVMEMETSWECHGAVEMSRLP</sequence>
<organism evidence="3">
    <name type="scientific">Anisakis simplex</name>
    <name type="common">Herring worm</name>
    <dbReference type="NCBI Taxonomy" id="6269"/>
    <lineage>
        <taxon>Eukaryota</taxon>
        <taxon>Metazoa</taxon>
        <taxon>Ecdysozoa</taxon>
        <taxon>Nematoda</taxon>
        <taxon>Chromadorea</taxon>
        <taxon>Rhabditida</taxon>
        <taxon>Spirurina</taxon>
        <taxon>Ascaridomorpha</taxon>
        <taxon>Ascaridoidea</taxon>
        <taxon>Anisakidae</taxon>
        <taxon>Anisakis</taxon>
        <taxon>Anisakis simplex complex</taxon>
    </lineage>
</organism>
<accession>A0A0M3JJK5</accession>
<name>A0A0M3JJK5_ANISI</name>
<protein>
    <submittedName>
        <fullName evidence="1 3">Uncharacterized protein</fullName>
    </submittedName>
</protein>
<reference evidence="3" key="1">
    <citation type="submission" date="2017-02" db="UniProtKB">
        <authorList>
            <consortium name="WormBaseParasite"/>
        </authorList>
    </citation>
    <scope>IDENTIFICATION</scope>
</reference>
<dbReference type="Proteomes" id="UP000267096">
    <property type="component" value="Unassembled WGS sequence"/>
</dbReference>
<dbReference type="AlphaFoldDB" id="A0A0M3JJK5"/>
<proteinExistence type="predicted"/>
<evidence type="ECO:0000313" key="2">
    <source>
        <dbReference type="Proteomes" id="UP000267096"/>
    </source>
</evidence>
<gene>
    <name evidence="1" type="ORF">ASIM_LOCUS7586</name>
</gene>
<dbReference type="WBParaSite" id="ASIM_0000782601-mRNA-1">
    <property type="protein sequence ID" value="ASIM_0000782601-mRNA-1"/>
    <property type="gene ID" value="ASIM_0000782601"/>
</dbReference>
<evidence type="ECO:0000313" key="3">
    <source>
        <dbReference type="WBParaSite" id="ASIM_0000782601-mRNA-1"/>
    </source>
</evidence>
<keyword evidence="2" id="KW-1185">Reference proteome</keyword>